<protein>
    <submittedName>
        <fullName evidence="5">DeoR family transcriptional regulator</fullName>
    </submittedName>
</protein>
<evidence type="ECO:0000256" key="1">
    <source>
        <dbReference type="ARBA" id="ARBA00023015"/>
    </source>
</evidence>
<keyword evidence="3" id="KW-0804">Transcription</keyword>
<dbReference type="GO" id="GO:0003700">
    <property type="term" value="F:DNA-binding transcription factor activity"/>
    <property type="evidence" value="ECO:0007669"/>
    <property type="project" value="InterPro"/>
</dbReference>
<dbReference type="SUPFAM" id="SSF46785">
    <property type="entry name" value="Winged helix' DNA-binding domain"/>
    <property type="match status" value="1"/>
</dbReference>
<dbReference type="SUPFAM" id="SSF100950">
    <property type="entry name" value="NagB/RpiA/CoA transferase-like"/>
    <property type="match status" value="1"/>
</dbReference>
<dbReference type="InterPro" id="IPR001034">
    <property type="entry name" value="DeoR_HTH"/>
</dbReference>
<evidence type="ECO:0000259" key="4">
    <source>
        <dbReference type="PROSITE" id="PS51000"/>
    </source>
</evidence>
<dbReference type="RefSeq" id="WP_063236064.1">
    <property type="nucleotide sequence ID" value="NZ_BCVO01000036.1"/>
</dbReference>
<dbReference type="Proteomes" id="UP000214618">
    <property type="component" value="Chromosome"/>
</dbReference>
<keyword evidence="1" id="KW-0805">Transcription regulation</keyword>
<dbReference type="EMBL" id="CP017704">
    <property type="protein sequence ID" value="ASS92877.1"/>
    <property type="molecule type" value="Genomic_DNA"/>
</dbReference>
<evidence type="ECO:0000313" key="6">
    <source>
        <dbReference type="Proteomes" id="UP000214618"/>
    </source>
</evidence>
<dbReference type="SMART" id="SM01134">
    <property type="entry name" value="DeoRC"/>
    <property type="match status" value="1"/>
</dbReference>
<evidence type="ECO:0000313" key="5">
    <source>
        <dbReference type="EMBL" id="ASS92877.1"/>
    </source>
</evidence>
<dbReference type="PANTHER" id="PTHR30363:SF51">
    <property type="entry name" value="HTH-TYPE TRANSCRIPTIONAL REPRESSOR GLCR"/>
    <property type="match status" value="1"/>
</dbReference>
<dbReference type="Gene3D" id="1.10.10.10">
    <property type="entry name" value="Winged helix-like DNA-binding domain superfamily/Winged helix DNA-binding domain"/>
    <property type="match status" value="1"/>
</dbReference>
<reference evidence="5 6" key="1">
    <citation type="submission" date="2016-10" db="EMBL/GenBank/DDBJ databases">
        <title>The whole genome sequencing and assembly of Bacillus simplex DSM 1321 strain.</title>
        <authorList>
            <person name="Park M.-K."/>
            <person name="Lee Y.-J."/>
            <person name="Yi H."/>
            <person name="Bahn Y.-S."/>
            <person name="Kim J.F."/>
            <person name="Lee D.-W."/>
        </authorList>
    </citation>
    <scope>NUCLEOTIDE SEQUENCE [LARGE SCALE GENOMIC DNA]</scope>
    <source>
        <strain evidence="5 6">DSM 1321</strain>
    </source>
</reference>
<accession>A0A223EC84</accession>
<name>A0A223EC84_9BACI</name>
<feature type="domain" description="HTH deoR-type" evidence="4">
    <location>
        <begin position="3"/>
        <end position="58"/>
    </location>
</feature>
<sequence>MLQDERLDAIIQYLNEHDRIDIETICKINNVSKDTARRDLINLEEERKIIRIRGGAKKALLSNEVHNYGERMNMASEAKSKIGKFAASLINDGDHLILDASTTVQFLAKYLTSRNNTVVTNSINIASSLNQREDIKVNLLGGTLSTRHQAIYGSRAIRDVQDYKVNKCIIGTCGISSEGLSTSIEEEGLLVHEMIKRSDQVIVIADSTKFNKTFFQKVCDLDSVDIVITDKVVPKNMQEILNKHVVEVIVVPSYEWDH</sequence>
<dbReference type="Gene3D" id="3.40.50.1360">
    <property type="match status" value="1"/>
</dbReference>
<dbReference type="InterPro" id="IPR036388">
    <property type="entry name" value="WH-like_DNA-bd_sf"/>
</dbReference>
<gene>
    <name evidence="5" type="ORF">BS1321_02140</name>
</gene>
<dbReference type="Pfam" id="PF00455">
    <property type="entry name" value="DeoRC"/>
    <property type="match status" value="1"/>
</dbReference>
<dbReference type="AlphaFoldDB" id="A0A223EC84"/>
<dbReference type="InterPro" id="IPR050313">
    <property type="entry name" value="Carb_Metab_HTH_regulators"/>
</dbReference>
<dbReference type="GO" id="GO:0003677">
    <property type="term" value="F:DNA binding"/>
    <property type="evidence" value="ECO:0007669"/>
    <property type="project" value="UniProtKB-KW"/>
</dbReference>
<dbReference type="Pfam" id="PF08220">
    <property type="entry name" value="HTH_DeoR"/>
    <property type="match status" value="1"/>
</dbReference>
<dbReference type="PANTHER" id="PTHR30363">
    <property type="entry name" value="HTH-TYPE TRANSCRIPTIONAL REGULATOR SRLR-RELATED"/>
    <property type="match status" value="1"/>
</dbReference>
<dbReference type="PROSITE" id="PS51000">
    <property type="entry name" value="HTH_DEOR_2"/>
    <property type="match status" value="1"/>
</dbReference>
<dbReference type="SMART" id="SM00420">
    <property type="entry name" value="HTH_DEOR"/>
    <property type="match status" value="1"/>
</dbReference>
<dbReference type="InterPro" id="IPR014036">
    <property type="entry name" value="DeoR-like_C"/>
</dbReference>
<keyword evidence="2" id="KW-0238">DNA-binding</keyword>
<evidence type="ECO:0000256" key="2">
    <source>
        <dbReference type="ARBA" id="ARBA00023125"/>
    </source>
</evidence>
<dbReference type="InterPro" id="IPR036390">
    <property type="entry name" value="WH_DNA-bd_sf"/>
</dbReference>
<dbReference type="PROSITE" id="PS00894">
    <property type="entry name" value="HTH_DEOR_1"/>
    <property type="match status" value="1"/>
</dbReference>
<dbReference type="InterPro" id="IPR018356">
    <property type="entry name" value="Tscrpt_reg_HTH_DeoR_CS"/>
</dbReference>
<dbReference type="OrthoDB" id="9798651at2"/>
<organism evidence="5 6">
    <name type="scientific">Peribacillus simplex NBRC 15720 = DSM 1321</name>
    <dbReference type="NCBI Taxonomy" id="1349754"/>
    <lineage>
        <taxon>Bacteria</taxon>
        <taxon>Bacillati</taxon>
        <taxon>Bacillota</taxon>
        <taxon>Bacilli</taxon>
        <taxon>Bacillales</taxon>
        <taxon>Bacillaceae</taxon>
        <taxon>Peribacillus</taxon>
    </lineage>
</organism>
<dbReference type="GeneID" id="56471523"/>
<proteinExistence type="predicted"/>
<evidence type="ECO:0000256" key="3">
    <source>
        <dbReference type="ARBA" id="ARBA00023163"/>
    </source>
</evidence>
<dbReference type="InterPro" id="IPR037171">
    <property type="entry name" value="NagB/RpiA_transferase-like"/>
</dbReference>